<accession>A0A318XMT5</accession>
<comment type="catalytic activity">
    <reaction evidence="1">
        <text>Endohydrolysis of (1-&gt;4)-beta-D-glucosidic linkages in cellulose, lichenin and cereal beta-D-glucans.</text>
        <dbReference type="EC" id="3.2.1.4"/>
    </reaction>
</comment>
<dbReference type="InterPro" id="IPR050583">
    <property type="entry name" value="Mycobacterial_A85_antigen"/>
</dbReference>
<dbReference type="PROSITE" id="PS51766">
    <property type="entry name" value="DOCKERIN"/>
    <property type="match status" value="1"/>
</dbReference>
<evidence type="ECO:0000256" key="2">
    <source>
        <dbReference type="ARBA" id="ARBA00012601"/>
    </source>
</evidence>
<keyword evidence="8" id="KW-0624">Polysaccharide degradation</keyword>
<evidence type="ECO:0000256" key="3">
    <source>
        <dbReference type="ARBA" id="ARBA00022729"/>
    </source>
</evidence>
<dbReference type="EMBL" id="QKMR01000008">
    <property type="protein sequence ID" value="PYG88008.1"/>
    <property type="molecule type" value="Genomic_DNA"/>
</dbReference>
<dbReference type="InterPro" id="IPR029058">
    <property type="entry name" value="AB_hydrolase_fold"/>
</dbReference>
<dbReference type="SUPFAM" id="SSF63446">
    <property type="entry name" value="Type I dockerin domain"/>
    <property type="match status" value="1"/>
</dbReference>
<dbReference type="GO" id="GO:0016747">
    <property type="term" value="F:acyltransferase activity, transferring groups other than amino-acyl groups"/>
    <property type="evidence" value="ECO:0007669"/>
    <property type="project" value="TreeGrafter"/>
</dbReference>
<protein>
    <recommendedName>
        <fullName evidence="2">cellulase</fullName>
        <ecNumber evidence="2">3.2.1.4</ecNumber>
    </recommendedName>
</protein>
<keyword evidence="11" id="KW-1185">Reference proteome</keyword>
<organism evidence="10 11">
    <name type="scientific">Ruminiclostridium sufflavum DSM 19573</name>
    <dbReference type="NCBI Taxonomy" id="1121337"/>
    <lineage>
        <taxon>Bacteria</taxon>
        <taxon>Bacillati</taxon>
        <taxon>Bacillota</taxon>
        <taxon>Clostridia</taxon>
        <taxon>Eubacteriales</taxon>
        <taxon>Oscillospiraceae</taxon>
        <taxon>Ruminiclostridium</taxon>
    </lineage>
</organism>
<dbReference type="InterPro" id="IPR016134">
    <property type="entry name" value="Dockerin_dom"/>
</dbReference>
<dbReference type="OrthoDB" id="9803578at2"/>
<evidence type="ECO:0000256" key="4">
    <source>
        <dbReference type="ARBA" id="ARBA00022801"/>
    </source>
</evidence>
<evidence type="ECO:0000256" key="5">
    <source>
        <dbReference type="ARBA" id="ARBA00023001"/>
    </source>
</evidence>
<dbReference type="InterPro" id="IPR000801">
    <property type="entry name" value="Esterase-like"/>
</dbReference>
<dbReference type="Proteomes" id="UP000248132">
    <property type="component" value="Unassembled WGS sequence"/>
</dbReference>
<dbReference type="PANTHER" id="PTHR48098:SF1">
    <property type="entry name" value="DIACYLGLYCEROL ACYLTRANSFERASE_MYCOLYLTRANSFERASE AG85A"/>
    <property type="match status" value="1"/>
</dbReference>
<dbReference type="Gene3D" id="3.40.50.1820">
    <property type="entry name" value="alpha/beta hydrolase"/>
    <property type="match status" value="1"/>
</dbReference>
<reference evidence="10 11" key="1">
    <citation type="submission" date="2018-06" db="EMBL/GenBank/DDBJ databases">
        <title>Genomic Encyclopedia of Type Strains, Phase I: the one thousand microbial genomes (KMG-I) project.</title>
        <authorList>
            <person name="Kyrpides N."/>
        </authorList>
    </citation>
    <scope>NUCLEOTIDE SEQUENCE [LARGE SCALE GENOMIC DNA]</scope>
    <source>
        <strain evidence="10 11">DSM 19573</strain>
    </source>
</reference>
<evidence type="ECO:0000256" key="7">
    <source>
        <dbReference type="ARBA" id="ARBA00023295"/>
    </source>
</evidence>
<keyword evidence="3" id="KW-0732">Signal</keyword>
<dbReference type="SUPFAM" id="SSF53474">
    <property type="entry name" value="alpha/beta-Hydrolases"/>
    <property type="match status" value="1"/>
</dbReference>
<dbReference type="RefSeq" id="WP_110461756.1">
    <property type="nucleotide sequence ID" value="NZ_QKMR01000008.1"/>
</dbReference>
<dbReference type="AlphaFoldDB" id="A0A318XMT5"/>
<evidence type="ECO:0000256" key="1">
    <source>
        <dbReference type="ARBA" id="ARBA00000966"/>
    </source>
</evidence>
<dbReference type="EC" id="3.2.1.4" evidence="2"/>
<dbReference type="InterPro" id="IPR002105">
    <property type="entry name" value="Dockerin_1_rpt"/>
</dbReference>
<keyword evidence="4 10" id="KW-0378">Hydrolase</keyword>
<sequence>MKSIKKLLAMILGIILINGLYTSAVYAASSVKTESHSSTVLNRTMDYNVYLPPSYSTDAARKYPVMYLLHGMGGSYNDWKRMGMQSIVDKAGGKEMVIIMPDGLNNAFYVDGYKSGINWDTYFEQELIPYVEAKYRIDPANGKNRAIAGLSMGGFGAAYHGFKYPDKFSSAYSMSGALEVTGNLFSVVNKNKYPAFTMECGTEDTLVGQMNVSFHNKLQQAGISHDYITRSGTHSVEFWNACLPKAIVFASKYFITGSSNKGDANKDGNVDSLDLAAIKTALLEESFSDIDTLAADMNNDKSIDAIDLALLKAELLK</sequence>
<gene>
    <name evidence="10" type="ORF">LY28_01718</name>
</gene>
<dbReference type="PANTHER" id="PTHR48098">
    <property type="entry name" value="ENTEROCHELIN ESTERASE-RELATED"/>
    <property type="match status" value="1"/>
</dbReference>
<evidence type="ECO:0000256" key="8">
    <source>
        <dbReference type="ARBA" id="ARBA00023326"/>
    </source>
</evidence>
<feature type="domain" description="Dockerin" evidence="9">
    <location>
        <begin position="257"/>
        <end position="317"/>
    </location>
</feature>
<dbReference type="CDD" id="cd14256">
    <property type="entry name" value="Dockerin_I"/>
    <property type="match status" value="1"/>
</dbReference>
<dbReference type="PROSITE" id="PS00018">
    <property type="entry name" value="EF_HAND_1"/>
    <property type="match status" value="1"/>
</dbReference>
<evidence type="ECO:0000259" key="9">
    <source>
        <dbReference type="PROSITE" id="PS51766"/>
    </source>
</evidence>
<dbReference type="GO" id="GO:0008810">
    <property type="term" value="F:cellulase activity"/>
    <property type="evidence" value="ECO:0007669"/>
    <property type="project" value="UniProtKB-EC"/>
</dbReference>
<dbReference type="Pfam" id="PF00404">
    <property type="entry name" value="Dockerin_1"/>
    <property type="match status" value="1"/>
</dbReference>
<comment type="caution">
    <text evidence="10">The sequence shown here is derived from an EMBL/GenBank/DDBJ whole genome shotgun (WGS) entry which is preliminary data.</text>
</comment>
<dbReference type="InterPro" id="IPR036439">
    <property type="entry name" value="Dockerin_dom_sf"/>
</dbReference>
<evidence type="ECO:0000313" key="10">
    <source>
        <dbReference type="EMBL" id="PYG88008.1"/>
    </source>
</evidence>
<dbReference type="GO" id="GO:0030245">
    <property type="term" value="P:cellulose catabolic process"/>
    <property type="evidence" value="ECO:0007669"/>
    <property type="project" value="UniProtKB-KW"/>
</dbReference>
<dbReference type="Pfam" id="PF00756">
    <property type="entry name" value="Esterase"/>
    <property type="match status" value="1"/>
</dbReference>
<keyword evidence="7" id="KW-0326">Glycosidase</keyword>
<dbReference type="InterPro" id="IPR018247">
    <property type="entry name" value="EF_Hand_1_Ca_BS"/>
</dbReference>
<keyword evidence="6" id="KW-0119">Carbohydrate metabolism</keyword>
<dbReference type="Gene3D" id="1.10.1330.10">
    <property type="entry name" value="Dockerin domain"/>
    <property type="match status" value="1"/>
</dbReference>
<evidence type="ECO:0000313" key="11">
    <source>
        <dbReference type="Proteomes" id="UP000248132"/>
    </source>
</evidence>
<keyword evidence="5" id="KW-0136">Cellulose degradation</keyword>
<proteinExistence type="predicted"/>
<evidence type="ECO:0000256" key="6">
    <source>
        <dbReference type="ARBA" id="ARBA00023277"/>
    </source>
</evidence>
<name>A0A318XMT5_9FIRM</name>